<dbReference type="Proteomes" id="UP000237872">
    <property type="component" value="Unassembled WGS sequence"/>
</dbReference>
<feature type="binding site" evidence="6">
    <location>
        <position position="237"/>
    </location>
    <ligand>
        <name>Zn(2+)</name>
        <dbReference type="ChEBI" id="CHEBI:29105"/>
    </ligand>
</feature>
<feature type="binding site" evidence="6">
    <location>
        <position position="304"/>
    </location>
    <ligand>
        <name>Zn(2+)</name>
        <dbReference type="ChEBI" id="CHEBI:29105"/>
    </ligand>
</feature>
<organism evidence="9 10">
    <name type="scientific">Xanthomonas codiaei</name>
    <dbReference type="NCBI Taxonomy" id="56463"/>
    <lineage>
        <taxon>Bacteria</taxon>
        <taxon>Pseudomonadati</taxon>
        <taxon>Pseudomonadota</taxon>
        <taxon>Gammaproteobacteria</taxon>
        <taxon>Lysobacterales</taxon>
        <taxon>Lysobacteraceae</taxon>
        <taxon>Xanthomonas</taxon>
    </lineage>
</organism>
<gene>
    <name evidence="8" type="primary">mmuM</name>
    <name evidence="8" type="ORF">ACI6Q5_09805</name>
    <name evidence="9" type="ORF">XcodCFBP4690_03630</name>
</gene>
<evidence type="ECO:0000259" key="7">
    <source>
        <dbReference type="PROSITE" id="PS50970"/>
    </source>
</evidence>
<dbReference type="GO" id="GO:0033528">
    <property type="term" value="P:S-methylmethionine cycle"/>
    <property type="evidence" value="ECO:0007669"/>
    <property type="project" value="TreeGrafter"/>
</dbReference>
<keyword evidence="4 6" id="KW-0862">Zinc</keyword>
<evidence type="ECO:0000313" key="9">
    <source>
        <dbReference type="EMBL" id="PPU66123.1"/>
    </source>
</evidence>
<dbReference type="EMBL" id="MDEC01000003">
    <property type="protein sequence ID" value="PPU66123.1"/>
    <property type="molecule type" value="Genomic_DNA"/>
</dbReference>
<comment type="caution">
    <text evidence="9">The sequence shown here is derived from an EMBL/GenBank/DDBJ whole genome shotgun (WGS) entry which is preliminary data.</text>
</comment>
<dbReference type="Pfam" id="PF02574">
    <property type="entry name" value="S-methyl_trans"/>
    <property type="match status" value="1"/>
</dbReference>
<dbReference type="PIRSF" id="PIRSF037505">
    <property type="entry name" value="Betaine_HMT"/>
    <property type="match status" value="1"/>
</dbReference>
<reference evidence="8 11" key="2">
    <citation type="submission" date="2024-11" db="EMBL/GenBank/DDBJ databases">
        <title>Genome sequencing of Xanthomonas codiaei.</title>
        <authorList>
            <person name="Studholme D.J."/>
        </authorList>
    </citation>
    <scope>NUCLEOTIDE SEQUENCE [LARGE SCALE GENOMIC DNA]</scope>
    <source>
        <strain evidence="8 11">NCPPB 4350</strain>
    </source>
</reference>
<comment type="cofactor">
    <cofactor evidence="6">
        <name>Zn(2+)</name>
        <dbReference type="ChEBI" id="CHEBI:29105"/>
    </cofactor>
</comment>
<dbReference type="GO" id="GO:0008898">
    <property type="term" value="F:S-adenosylmethionine-homocysteine S-methyltransferase activity"/>
    <property type="evidence" value="ECO:0007669"/>
    <property type="project" value="TreeGrafter"/>
</dbReference>
<evidence type="ECO:0000313" key="11">
    <source>
        <dbReference type="Proteomes" id="UP001637990"/>
    </source>
</evidence>
<dbReference type="InterPro" id="IPR036589">
    <property type="entry name" value="HCY_dom_sf"/>
</dbReference>
<keyword evidence="3 6" id="KW-0479">Metal-binding</keyword>
<dbReference type="Proteomes" id="UP001637990">
    <property type="component" value="Unassembled WGS sequence"/>
</dbReference>
<evidence type="ECO:0000256" key="5">
    <source>
        <dbReference type="ARBA" id="ARBA00076752"/>
    </source>
</evidence>
<sequence>MTIAARQPRENAPFSQALQHEGYVLLDGALATELEHRGCDLNDALWSARVLMEQPELIYQVHRDYFAAGAQCAITASYQATPLGFAARGLDLAQSQALIARSVQLAAQARADHLQQQPDAVPLWVAGSVGPYGAYLADGSEYRGDYVVPLQQMMDFHRPRIAALAAAGVDVLACETLPSASEIVALRQLLESEFPQLHAWFSFTLRDASHLSDGTPLTQVVPALDACPQVLAVGINCIALDRVTPALHCLSALTALPLVVYPNSGEQYDAGDKRWHAGDAPACSLAEQHAQWLAAGARLIGGCCRTTPRDIAALAAARAVG</sequence>
<proteinExistence type="predicted"/>
<keyword evidence="11" id="KW-1185">Reference proteome</keyword>
<dbReference type="GO" id="GO:0008270">
    <property type="term" value="F:zinc ion binding"/>
    <property type="evidence" value="ECO:0007669"/>
    <property type="project" value="InterPro"/>
</dbReference>
<keyword evidence="1 6" id="KW-0489">Methyltransferase</keyword>
<keyword evidence="2 6" id="KW-0808">Transferase</keyword>
<protein>
    <recommendedName>
        <fullName evidence="5">S-methylmethionine:homocysteine methyltransferase</fullName>
    </recommendedName>
</protein>
<dbReference type="InterPro" id="IPR017226">
    <property type="entry name" value="BHMT-like"/>
</dbReference>
<dbReference type="PANTHER" id="PTHR46015:SF1">
    <property type="entry name" value="HOMOCYSTEINE S-METHYLTRANSFERASE-LIKE ISOFORM 1"/>
    <property type="match status" value="1"/>
</dbReference>
<dbReference type="AlphaFoldDB" id="A0A2S7CX20"/>
<reference evidence="9 10" key="1">
    <citation type="submission" date="2016-08" db="EMBL/GenBank/DDBJ databases">
        <authorList>
            <person name="Seilhamer J.J."/>
        </authorList>
    </citation>
    <scope>NUCLEOTIDE SEQUENCE [LARGE SCALE GENOMIC DNA]</scope>
    <source>
        <strain evidence="9 10">CFBP4690</strain>
    </source>
</reference>
<dbReference type="OrthoDB" id="9803687at2"/>
<dbReference type="Gene3D" id="3.20.20.330">
    <property type="entry name" value="Homocysteine-binding-like domain"/>
    <property type="match status" value="1"/>
</dbReference>
<evidence type="ECO:0000256" key="4">
    <source>
        <dbReference type="ARBA" id="ARBA00022833"/>
    </source>
</evidence>
<dbReference type="EMBL" id="JBJGBS010000034">
    <property type="protein sequence ID" value="MFO3705265.1"/>
    <property type="molecule type" value="Genomic_DNA"/>
</dbReference>
<feature type="domain" description="Hcy-binding" evidence="7">
    <location>
        <begin position="12"/>
        <end position="318"/>
    </location>
</feature>
<dbReference type="InterPro" id="IPR003726">
    <property type="entry name" value="HCY_dom"/>
</dbReference>
<name>A0A2S7CX20_9XANT</name>
<evidence type="ECO:0000313" key="8">
    <source>
        <dbReference type="EMBL" id="MFO3705265.1"/>
    </source>
</evidence>
<dbReference type="GO" id="GO:0009086">
    <property type="term" value="P:methionine biosynthetic process"/>
    <property type="evidence" value="ECO:0007669"/>
    <property type="project" value="InterPro"/>
</dbReference>
<dbReference type="SUPFAM" id="SSF82282">
    <property type="entry name" value="Homocysteine S-methyltransferase"/>
    <property type="match status" value="1"/>
</dbReference>
<dbReference type="PANTHER" id="PTHR46015">
    <property type="entry name" value="ZGC:172121"/>
    <property type="match status" value="1"/>
</dbReference>
<evidence type="ECO:0000256" key="3">
    <source>
        <dbReference type="ARBA" id="ARBA00022723"/>
    </source>
</evidence>
<dbReference type="PROSITE" id="PS50970">
    <property type="entry name" value="HCY"/>
    <property type="match status" value="1"/>
</dbReference>
<dbReference type="NCBIfam" id="NF007020">
    <property type="entry name" value="PRK09485.1"/>
    <property type="match status" value="1"/>
</dbReference>
<evidence type="ECO:0000256" key="2">
    <source>
        <dbReference type="ARBA" id="ARBA00022679"/>
    </source>
</evidence>
<evidence type="ECO:0000256" key="1">
    <source>
        <dbReference type="ARBA" id="ARBA00022603"/>
    </source>
</evidence>
<dbReference type="GO" id="GO:0032259">
    <property type="term" value="P:methylation"/>
    <property type="evidence" value="ECO:0007669"/>
    <property type="project" value="UniProtKB-KW"/>
</dbReference>
<dbReference type="FunFam" id="3.20.20.330:FF:000002">
    <property type="entry name" value="Homocysteine S-methyltransferase"/>
    <property type="match status" value="1"/>
</dbReference>
<feature type="binding site" evidence="6">
    <location>
        <position position="303"/>
    </location>
    <ligand>
        <name>Zn(2+)</name>
        <dbReference type="ChEBI" id="CHEBI:29105"/>
    </ligand>
</feature>
<dbReference type="RefSeq" id="WP_104539678.1">
    <property type="nucleotide sequence ID" value="NZ_JBJGBS010000034.1"/>
</dbReference>
<evidence type="ECO:0000256" key="6">
    <source>
        <dbReference type="PROSITE-ProRule" id="PRU00333"/>
    </source>
</evidence>
<dbReference type="InterPro" id="IPR051486">
    <property type="entry name" value="Hcy_S-methyltransferase"/>
</dbReference>
<accession>A0A2S7CX20</accession>
<evidence type="ECO:0000313" key="10">
    <source>
        <dbReference type="Proteomes" id="UP000237872"/>
    </source>
</evidence>